<reference evidence="2" key="1">
    <citation type="submission" date="2022-11" db="UniProtKB">
        <authorList>
            <consortium name="WormBaseParasite"/>
        </authorList>
    </citation>
    <scope>IDENTIFICATION</scope>
</reference>
<protein>
    <submittedName>
        <fullName evidence="2">Armadillo repeat-containing protein 1</fullName>
    </submittedName>
</protein>
<proteinExistence type="predicted"/>
<accession>A0A915ED85</accession>
<sequence>MLDPSMNKQEDLAGSVTNAIDATLLTILKTYYRLCRTSSEKQTLIEDSNLMRTLCDNAADKRPQVALYVCKILLALSRDQTNSSHLAESEELKKAIANACEVDYVSPQVVNGLLIVQSRILNADKNPSYGHAHTKANRNKLNKQYVFKFHHPNEMQKTFIEKSCLEVPGVISVCFQPSSYGLRCIVRCKETVDARDIANQILSGDDYDMVQLLVRLEDGSQQTLEFYRDEEEDDKKCLQKELPQYLDDNVECFDPSQCVLTKEQSEQQQQHGSSWFSLSALKFW</sequence>
<keyword evidence="1" id="KW-1185">Reference proteome</keyword>
<dbReference type="Proteomes" id="UP000887574">
    <property type="component" value="Unplaced"/>
</dbReference>
<dbReference type="PANTHER" id="PTHR28592">
    <property type="entry name" value="ARMADILLO REPEAT-CONTAINING PROTEIN 1"/>
    <property type="match status" value="1"/>
</dbReference>
<evidence type="ECO:0000313" key="2">
    <source>
        <dbReference type="WBParaSite" id="jg4060"/>
    </source>
</evidence>
<dbReference type="WBParaSite" id="jg4060">
    <property type="protein sequence ID" value="jg4060"/>
    <property type="gene ID" value="jg4060"/>
</dbReference>
<organism evidence="1 2">
    <name type="scientific">Ditylenchus dipsaci</name>
    <dbReference type="NCBI Taxonomy" id="166011"/>
    <lineage>
        <taxon>Eukaryota</taxon>
        <taxon>Metazoa</taxon>
        <taxon>Ecdysozoa</taxon>
        <taxon>Nematoda</taxon>
        <taxon>Chromadorea</taxon>
        <taxon>Rhabditida</taxon>
        <taxon>Tylenchina</taxon>
        <taxon>Tylenchomorpha</taxon>
        <taxon>Sphaerularioidea</taxon>
        <taxon>Anguinidae</taxon>
        <taxon>Anguininae</taxon>
        <taxon>Ditylenchus</taxon>
    </lineage>
</organism>
<name>A0A915ED85_9BILA</name>
<dbReference type="PANTHER" id="PTHR28592:SF1">
    <property type="entry name" value="ARMADILLO REPEAT-CONTAINING PROTEIN 1"/>
    <property type="match status" value="1"/>
</dbReference>
<dbReference type="AlphaFoldDB" id="A0A915ED85"/>
<evidence type="ECO:0000313" key="1">
    <source>
        <dbReference type="Proteomes" id="UP000887574"/>
    </source>
</evidence>